<accession>A0A1G7KNK7</accession>
<evidence type="ECO:0000313" key="1">
    <source>
        <dbReference type="EMBL" id="SDF38828.1"/>
    </source>
</evidence>
<reference evidence="1 2" key="1">
    <citation type="submission" date="2016-10" db="EMBL/GenBank/DDBJ databases">
        <authorList>
            <person name="de Groot N.N."/>
        </authorList>
    </citation>
    <scope>NUCLEOTIDE SEQUENCE [LARGE SCALE GENOMIC DNA]</scope>
    <source>
        <strain evidence="1 2">R5</strain>
    </source>
</reference>
<dbReference type="AlphaFoldDB" id="A0A1G7KNK7"/>
<proteinExistence type="predicted"/>
<name>A0A1G7KNK7_9BRAD</name>
<organism evidence="1 2">
    <name type="scientific">Bradyrhizobium brasilense</name>
    <dbReference type="NCBI Taxonomy" id="1419277"/>
    <lineage>
        <taxon>Bacteria</taxon>
        <taxon>Pseudomonadati</taxon>
        <taxon>Pseudomonadota</taxon>
        <taxon>Alphaproteobacteria</taxon>
        <taxon>Hyphomicrobiales</taxon>
        <taxon>Nitrobacteraceae</taxon>
        <taxon>Bradyrhizobium</taxon>
    </lineage>
</organism>
<dbReference type="Proteomes" id="UP000199245">
    <property type="component" value="Unassembled WGS sequence"/>
</dbReference>
<evidence type="ECO:0000313" key="2">
    <source>
        <dbReference type="Proteomes" id="UP000199245"/>
    </source>
</evidence>
<protein>
    <submittedName>
        <fullName evidence="1">Uncharacterized protein</fullName>
    </submittedName>
</protein>
<gene>
    <name evidence="1" type="ORF">SAMN05216337_105354</name>
</gene>
<sequence>MLVIAPLPPGRRFAKVGLISFFAFRLGRDWEGRRIMLFRLPRWA</sequence>
<dbReference type="EMBL" id="FMZW01000053">
    <property type="protein sequence ID" value="SDF38828.1"/>
    <property type="molecule type" value="Genomic_DNA"/>
</dbReference>